<feature type="region of interest" description="Disordered" evidence="1">
    <location>
        <begin position="89"/>
        <end position="108"/>
    </location>
</feature>
<sequence>MITQGAVASLRRKLAAVTQQLAHGAAVDKALVQRAREIERKLTHDLKVLRRGEARAATDYQRQWFRASYQELLSDRQRARRVQSVILQRQAEQKRREAQPIAHREGEL</sequence>
<gene>
    <name evidence="2" type="ORF">S03H2_51793</name>
</gene>
<dbReference type="AlphaFoldDB" id="X1I814"/>
<accession>X1I814</accession>
<protein>
    <submittedName>
        <fullName evidence="2">Uncharacterized protein</fullName>
    </submittedName>
</protein>
<feature type="compositionally biased region" description="Basic and acidic residues" evidence="1">
    <location>
        <begin position="91"/>
        <end position="108"/>
    </location>
</feature>
<evidence type="ECO:0000256" key="1">
    <source>
        <dbReference type="SAM" id="MobiDB-lite"/>
    </source>
</evidence>
<reference evidence="2" key="1">
    <citation type="journal article" date="2014" name="Front. Microbiol.">
        <title>High frequency of phylogenetically diverse reductive dehalogenase-homologous genes in deep subseafloor sedimentary metagenomes.</title>
        <authorList>
            <person name="Kawai M."/>
            <person name="Futagami T."/>
            <person name="Toyoda A."/>
            <person name="Takaki Y."/>
            <person name="Nishi S."/>
            <person name="Hori S."/>
            <person name="Arai W."/>
            <person name="Tsubouchi T."/>
            <person name="Morono Y."/>
            <person name="Uchiyama I."/>
            <person name="Ito T."/>
            <person name="Fujiyama A."/>
            <person name="Inagaki F."/>
            <person name="Takami H."/>
        </authorList>
    </citation>
    <scope>NUCLEOTIDE SEQUENCE</scope>
    <source>
        <strain evidence="2">Expedition CK06-06</strain>
    </source>
</reference>
<evidence type="ECO:0000313" key="2">
    <source>
        <dbReference type="EMBL" id="GAH62244.1"/>
    </source>
</evidence>
<dbReference type="EMBL" id="BARU01032881">
    <property type="protein sequence ID" value="GAH62244.1"/>
    <property type="molecule type" value="Genomic_DNA"/>
</dbReference>
<proteinExistence type="predicted"/>
<name>X1I814_9ZZZZ</name>
<comment type="caution">
    <text evidence="2">The sequence shown here is derived from an EMBL/GenBank/DDBJ whole genome shotgun (WGS) entry which is preliminary data.</text>
</comment>
<organism evidence="2">
    <name type="scientific">marine sediment metagenome</name>
    <dbReference type="NCBI Taxonomy" id="412755"/>
    <lineage>
        <taxon>unclassified sequences</taxon>
        <taxon>metagenomes</taxon>
        <taxon>ecological metagenomes</taxon>
    </lineage>
</organism>